<dbReference type="EMBL" id="JYDR01000087">
    <property type="protein sequence ID" value="KRY69639.1"/>
    <property type="molecule type" value="Genomic_DNA"/>
</dbReference>
<accession>A0A0V1E744</accession>
<dbReference type="CDD" id="cd09274">
    <property type="entry name" value="RNase_HI_RT_Ty3"/>
    <property type="match status" value="1"/>
</dbReference>
<dbReference type="Pfam" id="PF17917">
    <property type="entry name" value="RT_RNaseH"/>
    <property type="match status" value="1"/>
</dbReference>
<sequence length="233" mass="26931">MTEESVTTIKRKCVLATDEVEFLGFRINARGIQHTQDKVKAILAAPRPTNQTELQTFLGLVNFYMFYAKKSQHCKTIATIVRQEAKMDLGHVMSDDTETPVAYASKTLTATKRNYAQIDKEALAIVFRVKKFHQYLYGKYFTIVTDHKPLLVLLKLHSPVPQKVSPRMLHWNLLLSAYNYANYINRRYLANADALSRLIVVAKEFRIEETTNVLLLEMPQMRRLIPNTLLRKL</sequence>
<evidence type="ECO:0000259" key="7">
    <source>
        <dbReference type="Pfam" id="PF17917"/>
    </source>
</evidence>
<evidence type="ECO:0000313" key="9">
    <source>
        <dbReference type="Proteomes" id="UP000054632"/>
    </source>
</evidence>
<dbReference type="AlphaFoldDB" id="A0A0V1E744"/>
<dbReference type="InterPro" id="IPR050951">
    <property type="entry name" value="Retrovirus_Pol_polyprotein"/>
</dbReference>
<feature type="domain" description="Reverse transcriptase RNase H-like" evidence="7">
    <location>
        <begin position="91"/>
        <end position="178"/>
    </location>
</feature>
<keyword evidence="1" id="KW-0808">Transferase</keyword>
<keyword evidence="4" id="KW-0255">Endonuclease</keyword>
<evidence type="ECO:0000256" key="6">
    <source>
        <dbReference type="ARBA" id="ARBA00022918"/>
    </source>
</evidence>
<dbReference type="GO" id="GO:0003964">
    <property type="term" value="F:RNA-directed DNA polymerase activity"/>
    <property type="evidence" value="ECO:0007669"/>
    <property type="project" value="UniProtKB-KW"/>
</dbReference>
<keyword evidence="3" id="KW-0540">Nuclease</keyword>
<dbReference type="PANTHER" id="PTHR37984:SF12">
    <property type="entry name" value="RIBONUCLEASE H"/>
    <property type="match status" value="1"/>
</dbReference>
<dbReference type="Proteomes" id="UP000054632">
    <property type="component" value="Unassembled WGS sequence"/>
</dbReference>
<gene>
    <name evidence="8" type="primary">pol</name>
    <name evidence="8" type="ORF">T4A_5046</name>
</gene>
<dbReference type="GO" id="GO:0016787">
    <property type="term" value="F:hydrolase activity"/>
    <property type="evidence" value="ECO:0007669"/>
    <property type="project" value="UniProtKB-KW"/>
</dbReference>
<dbReference type="InterPro" id="IPR043502">
    <property type="entry name" value="DNA/RNA_pol_sf"/>
</dbReference>
<organism evidence="8 9">
    <name type="scientific">Trichinella pseudospiralis</name>
    <name type="common">Parasitic roundworm</name>
    <dbReference type="NCBI Taxonomy" id="6337"/>
    <lineage>
        <taxon>Eukaryota</taxon>
        <taxon>Metazoa</taxon>
        <taxon>Ecdysozoa</taxon>
        <taxon>Nematoda</taxon>
        <taxon>Enoplea</taxon>
        <taxon>Dorylaimia</taxon>
        <taxon>Trichinellida</taxon>
        <taxon>Trichinellidae</taxon>
        <taxon>Trichinella</taxon>
    </lineage>
</organism>
<proteinExistence type="predicted"/>
<evidence type="ECO:0000256" key="1">
    <source>
        <dbReference type="ARBA" id="ARBA00022679"/>
    </source>
</evidence>
<evidence type="ECO:0000256" key="5">
    <source>
        <dbReference type="ARBA" id="ARBA00022801"/>
    </source>
</evidence>
<evidence type="ECO:0000256" key="2">
    <source>
        <dbReference type="ARBA" id="ARBA00022695"/>
    </source>
</evidence>
<evidence type="ECO:0000256" key="3">
    <source>
        <dbReference type="ARBA" id="ARBA00022722"/>
    </source>
</evidence>
<dbReference type="GO" id="GO:0004519">
    <property type="term" value="F:endonuclease activity"/>
    <property type="evidence" value="ECO:0007669"/>
    <property type="project" value="UniProtKB-KW"/>
</dbReference>
<protein>
    <submittedName>
        <fullName evidence="8">Retrovirus-related Pol polyprotein from transposon</fullName>
    </submittedName>
</protein>
<reference evidence="8 9" key="1">
    <citation type="submission" date="2015-01" db="EMBL/GenBank/DDBJ databases">
        <title>Evolution of Trichinella species and genotypes.</title>
        <authorList>
            <person name="Korhonen P.K."/>
            <person name="Edoardo P."/>
            <person name="Giuseppe L.R."/>
            <person name="Gasser R.B."/>
        </authorList>
    </citation>
    <scope>NUCLEOTIDE SEQUENCE [LARGE SCALE GENOMIC DNA]</scope>
    <source>
        <strain evidence="8">ISS13</strain>
    </source>
</reference>
<dbReference type="SUPFAM" id="SSF56672">
    <property type="entry name" value="DNA/RNA polymerases"/>
    <property type="match status" value="1"/>
</dbReference>
<keyword evidence="6" id="KW-0695">RNA-directed DNA polymerase</keyword>
<dbReference type="InterPro" id="IPR043128">
    <property type="entry name" value="Rev_trsase/Diguanyl_cyclase"/>
</dbReference>
<dbReference type="PANTHER" id="PTHR37984">
    <property type="entry name" value="PROTEIN CBG26694"/>
    <property type="match status" value="1"/>
</dbReference>
<dbReference type="Gene3D" id="3.30.70.270">
    <property type="match status" value="1"/>
</dbReference>
<evidence type="ECO:0000256" key="4">
    <source>
        <dbReference type="ARBA" id="ARBA00022759"/>
    </source>
</evidence>
<comment type="caution">
    <text evidence="8">The sequence shown here is derived from an EMBL/GenBank/DDBJ whole genome shotgun (WGS) entry which is preliminary data.</text>
</comment>
<dbReference type="InterPro" id="IPR041373">
    <property type="entry name" value="RT_RNaseH"/>
</dbReference>
<name>A0A0V1E744_TRIPS</name>
<keyword evidence="5" id="KW-0378">Hydrolase</keyword>
<keyword evidence="2" id="KW-0548">Nucleotidyltransferase</keyword>
<evidence type="ECO:0000313" key="8">
    <source>
        <dbReference type="EMBL" id="KRY69639.1"/>
    </source>
</evidence>